<accession>A0ABP8HEX4</accession>
<dbReference type="Pfam" id="PF01970">
    <property type="entry name" value="TctA"/>
    <property type="match status" value="1"/>
</dbReference>
<feature type="transmembrane region" description="Helical" evidence="1">
    <location>
        <begin position="514"/>
        <end position="534"/>
    </location>
</feature>
<evidence type="ECO:0000313" key="4">
    <source>
        <dbReference type="Proteomes" id="UP001501671"/>
    </source>
</evidence>
<feature type="transmembrane region" description="Helical" evidence="1">
    <location>
        <begin position="365"/>
        <end position="384"/>
    </location>
</feature>
<dbReference type="Proteomes" id="UP001501671">
    <property type="component" value="Unassembled WGS sequence"/>
</dbReference>
<keyword evidence="1" id="KW-1133">Transmembrane helix</keyword>
<feature type="transmembrane region" description="Helical" evidence="1">
    <location>
        <begin position="473"/>
        <end position="493"/>
    </location>
</feature>
<feature type="transmembrane region" description="Helical" evidence="1">
    <location>
        <begin position="169"/>
        <end position="186"/>
    </location>
</feature>
<keyword evidence="4" id="KW-1185">Reference proteome</keyword>
<feature type="transmembrane region" description="Helical" evidence="1">
    <location>
        <begin position="540"/>
        <end position="559"/>
    </location>
</feature>
<gene>
    <name evidence="3" type="ORF">GCM10023144_35210</name>
</gene>
<protein>
    <submittedName>
        <fullName evidence="3">Tripartite tricarboxylate transporter permease</fullName>
    </submittedName>
</protein>
<sequence length="685" mass="72413">MDAHVLDAVGQAFLLVSDPHRLLILFAGVCMGLALGILPGIGGVAGTALLLPFTYNMDPPTAMAMLLGFAATTTTADPISAIVLGAPGHAASAATALDGYPMTQRGEGGRALGASYMSAMIGGLFGALVLGAMLPLVRPLMLHIGAPELLSLAVFGLSMVATLSGNTPLRGLTAACFGMMLAMIGGDPQTGTLRWTLDSVYLMDGLPLVPLTLGIFALPELCDLMVGRSTISRNARPERAREGGLSHGVRDCFRNWFLVLRCSGIGAALGAVPGIGAAVIDWISYGHALRTEKGARDTFGRGDVRGVIAAESATNSREGGALIPTIVFGVPSSPGMAILLGAFLMHGLVPGPDMLSKNLAISYSMVWSIAVANLLGSGLCFLLSGHFARLATLRHTLILPVVLCLIFIGAFEGKREWGDLYSLLAFGVLGWAFKHFKWPRPPLVLGFILGSVLERYMFISIQRYELAWLTRPVVVLMFALSALTLLRPLLAGIRQRGGRRLPAGFGRPRLSFPVLLPAVLLCLFAAMLAQALTWNLYARIIPLIVGAGAVVFCAASLFTELCKATPAARQPGGMPAVPAAAGHMDVASSIAHLTGRQVLGRGAVFFLYLAGFMASMWLIGLIPTVPVFVSVLMYVEGRERWRVIAPMAAGMTLLIYGVFDQLLEVPWPPTVLGTWFPVLHAIPSA</sequence>
<keyword evidence="1" id="KW-0812">Transmembrane</keyword>
<evidence type="ECO:0000259" key="2">
    <source>
        <dbReference type="Pfam" id="PF01970"/>
    </source>
</evidence>
<name>A0ABP8HEX4_9BURK</name>
<feature type="transmembrane region" description="Helical" evidence="1">
    <location>
        <begin position="605"/>
        <end position="635"/>
    </location>
</feature>
<dbReference type="RefSeq" id="WP_345251188.1">
    <property type="nucleotide sequence ID" value="NZ_BAABFO010000019.1"/>
</dbReference>
<feature type="transmembrane region" description="Helical" evidence="1">
    <location>
        <begin position="206"/>
        <end position="226"/>
    </location>
</feature>
<feature type="transmembrane region" description="Helical" evidence="1">
    <location>
        <begin position="391"/>
        <end position="411"/>
    </location>
</feature>
<proteinExistence type="predicted"/>
<comment type="caution">
    <text evidence="3">The sequence shown here is derived from an EMBL/GenBank/DDBJ whole genome shotgun (WGS) entry which is preliminary data.</text>
</comment>
<organism evidence="3 4">
    <name type="scientific">Pigmentiphaga soli</name>
    <dbReference type="NCBI Taxonomy" id="1007095"/>
    <lineage>
        <taxon>Bacteria</taxon>
        <taxon>Pseudomonadati</taxon>
        <taxon>Pseudomonadota</taxon>
        <taxon>Betaproteobacteria</taxon>
        <taxon>Burkholderiales</taxon>
        <taxon>Alcaligenaceae</taxon>
        <taxon>Pigmentiphaga</taxon>
    </lineage>
</organism>
<feature type="domain" description="DUF112" evidence="2">
    <location>
        <begin position="22"/>
        <end position="445"/>
    </location>
</feature>
<reference evidence="4" key="1">
    <citation type="journal article" date="2019" name="Int. J. Syst. Evol. Microbiol.">
        <title>The Global Catalogue of Microorganisms (GCM) 10K type strain sequencing project: providing services to taxonomists for standard genome sequencing and annotation.</title>
        <authorList>
            <consortium name="The Broad Institute Genomics Platform"/>
            <consortium name="The Broad Institute Genome Sequencing Center for Infectious Disease"/>
            <person name="Wu L."/>
            <person name="Ma J."/>
        </authorList>
    </citation>
    <scope>NUCLEOTIDE SEQUENCE [LARGE SCALE GENOMIC DNA]</scope>
    <source>
        <strain evidence="4">JCM 17666</strain>
    </source>
</reference>
<dbReference type="PANTHER" id="PTHR35342:SF5">
    <property type="entry name" value="TRICARBOXYLIC TRANSPORT PROTEIN"/>
    <property type="match status" value="1"/>
</dbReference>
<feature type="transmembrane region" description="Helical" evidence="1">
    <location>
        <begin position="140"/>
        <end position="162"/>
    </location>
</feature>
<evidence type="ECO:0000256" key="1">
    <source>
        <dbReference type="SAM" id="Phobius"/>
    </source>
</evidence>
<dbReference type="EMBL" id="BAABFO010000019">
    <property type="protein sequence ID" value="GAA4338325.1"/>
    <property type="molecule type" value="Genomic_DNA"/>
</dbReference>
<dbReference type="InterPro" id="IPR002823">
    <property type="entry name" value="DUF112_TM"/>
</dbReference>
<feature type="transmembrane region" description="Helical" evidence="1">
    <location>
        <begin position="641"/>
        <end position="659"/>
    </location>
</feature>
<evidence type="ECO:0000313" key="3">
    <source>
        <dbReference type="EMBL" id="GAA4338325.1"/>
    </source>
</evidence>
<dbReference type="PANTHER" id="PTHR35342">
    <property type="entry name" value="TRICARBOXYLIC TRANSPORT PROTEIN"/>
    <property type="match status" value="1"/>
</dbReference>
<feature type="transmembrane region" description="Helical" evidence="1">
    <location>
        <begin position="321"/>
        <end position="345"/>
    </location>
</feature>
<keyword evidence="1" id="KW-0472">Membrane</keyword>
<feature type="transmembrane region" description="Helical" evidence="1">
    <location>
        <begin position="111"/>
        <end position="134"/>
    </location>
</feature>
<feature type="transmembrane region" description="Helical" evidence="1">
    <location>
        <begin position="22"/>
        <end position="55"/>
    </location>
</feature>